<proteinExistence type="predicted"/>
<keyword evidence="1" id="KW-0732">Signal</keyword>
<dbReference type="EMBL" id="JAZDUA010000063">
    <property type="protein sequence ID" value="KAK7870142.1"/>
    <property type="molecule type" value="Genomic_DNA"/>
</dbReference>
<gene>
    <name evidence="2" type="ORF">R5R35_012707</name>
</gene>
<dbReference type="Gene3D" id="2.70.220.10">
    <property type="entry name" value="Ganglioside GM2 activator"/>
    <property type="match status" value="1"/>
</dbReference>
<dbReference type="AlphaFoldDB" id="A0AAN9VYH8"/>
<evidence type="ECO:0000313" key="2">
    <source>
        <dbReference type="EMBL" id="KAK7870142.1"/>
    </source>
</evidence>
<dbReference type="Pfam" id="PF06477">
    <property type="entry name" value="DUF1091"/>
    <property type="match status" value="1"/>
</dbReference>
<keyword evidence="3" id="KW-1185">Reference proteome</keyword>
<name>A0AAN9VYH8_9ORTH</name>
<accession>A0AAN9VYH8</accession>
<evidence type="ECO:0000256" key="1">
    <source>
        <dbReference type="ARBA" id="ARBA00022729"/>
    </source>
</evidence>
<organism evidence="2 3">
    <name type="scientific">Gryllus longicercus</name>
    <dbReference type="NCBI Taxonomy" id="2509291"/>
    <lineage>
        <taxon>Eukaryota</taxon>
        <taxon>Metazoa</taxon>
        <taxon>Ecdysozoa</taxon>
        <taxon>Arthropoda</taxon>
        <taxon>Hexapoda</taxon>
        <taxon>Insecta</taxon>
        <taxon>Pterygota</taxon>
        <taxon>Neoptera</taxon>
        <taxon>Polyneoptera</taxon>
        <taxon>Orthoptera</taxon>
        <taxon>Ensifera</taxon>
        <taxon>Gryllidea</taxon>
        <taxon>Grylloidea</taxon>
        <taxon>Gryllidae</taxon>
        <taxon>Gryllinae</taxon>
        <taxon>Gryllus</taxon>
    </lineage>
</organism>
<comment type="caution">
    <text evidence="2">The sequence shown here is derived from an EMBL/GenBank/DDBJ whole genome shotgun (WGS) entry which is preliminary data.</text>
</comment>
<reference evidence="2 3" key="1">
    <citation type="submission" date="2024-03" db="EMBL/GenBank/DDBJ databases">
        <title>The genome assembly and annotation of the cricket Gryllus longicercus Weissman &amp; Gray.</title>
        <authorList>
            <person name="Szrajer S."/>
            <person name="Gray D."/>
            <person name="Ylla G."/>
        </authorList>
    </citation>
    <scope>NUCLEOTIDE SEQUENCE [LARGE SCALE GENOMIC DNA]</scope>
    <source>
        <strain evidence="2">DAG 2021-001</strain>
        <tissue evidence="2">Whole body minus gut</tissue>
    </source>
</reference>
<dbReference type="InterPro" id="IPR036846">
    <property type="entry name" value="GM2-AP_sf"/>
</dbReference>
<sequence>MSCTTANPWNISINFQTRRINEYSSTMMGSFSIGKEVPSISKIEAFTYDEKANGETVKKLSITYKNICRLMNEANIFLDPFFGGSDLPRQCPLKPGKYHLRNVTYTLNGEFTGVVPVGMHRAELHGFSDSSKAFCLRLVVELSTSNKRARS</sequence>
<evidence type="ECO:0000313" key="3">
    <source>
        <dbReference type="Proteomes" id="UP001378592"/>
    </source>
</evidence>
<dbReference type="Proteomes" id="UP001378592">
    <property type="component" value="Unassembled WGS sequence"/>
</dbReference>
<protein>
    <submittedName>
        <fullName evidence="2">Uncharacterized protein</fullName>
    </submittedName>
</protein>
<dbReference type="SUPFAM" id="SSF63707">
    <property type="entry name" value="Ganglioside M2 (gm2) activator"/>
    <property type="match status" value="1"/>
</dbReference>
<dbReference type="InterPro" id="IPR010512">
    <property type="entry name" value="DUF1091"/>
</dbReference>